<evidence type="ECO:0000313" key="2">
    <source>
        <dbReference type="Proteomes" id="UP001152300"/>
    </source>
</evidence>
<dbReference type="Proteomes" id="UP001152300">
    <property type="component" value="Unassembled WGS sequence"/>
</dbReference>
<accession>A0A9X0ADN5</accession>
<dbReference type="EMBL" id="JAPEIS010000013">
    <property type="protein sequence ID" value="KAJ8060444.1"/>
    <property type="molecule type" value="Genomic_DNA"/>
</dbReference>
<comment type="caution">
    <text evidence="1">The sequence shown here is derived from an EMBL/GenBank/DDBJ whole genome shotgun (WGS) entry which is preliminary data.</text>
</comment>
<protein>
    <submittedName>
        <fullName evidence="1">Uncharacterized protein</fullName>
    </submittedName>
</protein>
<organism evidence="1 2">
    <name type="scientific">Sclerotinia nivalis</name>
    <dbReference type="NCBI Taxonomy" id="352851"/>
    <lineage>
        <taxon>Eukaryota</taxon>
        <taxon>Fungi</taxon>
        <taxon>Dikarya</taxon>
        <taxon>Ascomycota</taxon>
        <taxon>Pezizomycotina</taxon>
        <taxon>Leotiomycetes</taxon>
        <taxon>Helotiales</taxon>
        <taxon>Sclerotiniaceae</taxon>
        <taxon>Sclerotinia</taxon>
    </lineage>
</organism>
<sequence length="68" mass="7536">MEAWVGENEIGCCVRVGESTDGEGDDVERDVENGEWGKEKVKNEQNLAYMPKRKSKTSMNALNSDSIA</sequence>
<name>A0A9X0ADN5_9HELO</name>
<dbReference type="AlphaFoldDB" id="A0A9X0ADN5"/>
<reference evidence="1" key="1">
    <citation type="submission" date="2022-11" db="EMBL/GenBank/DDBJ databases">
        <title>Genome Resource of Sclerotinia nivalis Strain SnTB1, a Plant Pathogen Isolated from American Ginseng.</title>
        <authorList>
            <person name="Fan S."/>
        </authorList>
    </citation>
    <scope>NUCLEOTIDE SEQUENCE</scope>
    <source>
        <strain evidence="1">SnTB1</strain>
    </source>
</reference>
<gene>
    <name evidence="1" type="ORF">OCU04_010770</name>
</gene>
<proteinExistence type="predicted"/>
<keyword evidence="2" id="KW-1185">Reference proteome</keyword>
<evidence type="ECO:0000313" key="1">
    <source>
        <dbReference type="EMBL" id="KAJ8060444.1"/>
    </source>
</evidence>